<evidence type="ECO:0000259" key="2">
    <source>
        <dbReference type="Pfam" id="PF20151"/>
    </source>
</evidence>
<dbReference type="Pfam" id="PF20151">
    <property type="entry name" value="DUF6533"/>
    <property type="match status" value="1"/>
</dbReference>
<feature type="transmembrane region" description="Helical" evidence="1">
    <location>
        <begin position="149"/>
        <end position="171"/>
    </location>
</feature>
<dbReference type="InterPro" id="IPR045340">
    <property type="entry name" value="DUF6533"/>
</dbReference>
<evidence type="ECO:0000313" key="4">
    <source>
        <dbReference type="Proteomes" id="UP000053477"/>
    </source>
</evidence>
<reference evidence="3 4" key="1">
    <citation type="submission" date="2015-04" db="EMBL/GenBank/DDBJ databases">
        <title>Complete genome sequence of Schizopora paradoxa KUC8140, a cosmopolitan wood degrader in East Asia.</title>
        <authorList>
            <consortium name="DOE Joint Genome Institute"/>
            <person name="Min B."/>
            <person name="Park H."/>
            <person name="Jang Y."/>
            <person name="Kim J.-J."/>
            <person name="Kim K.H."/>
            <person name="Pangilinan J."/>
            <person name="Lipzen A."/>
            <person name="Riley R."/>
            <person name="Grigoriev I.V."/>
            <person name="Spatafora J.W."/>
            <person name="Choi I.-G."/>
        </authorList>
    </citation>
    <scope>NUCLEOTIDE SEQUENCE [LARGE SCALE GENOMIC DNA]</scope>
    <source>
        <strain evidence="3 4">KUC8140</strain>
    </source>
</reference>
<gene>
    <name evidence="3" type="ORF">SCHPADRAFT_945795</name>
</gene>
<dbReference type="InParanoid" id="A0A0H2R624"/>
<dbReference type="Proteomes" id="UP000053477">
    <property type="component" value="Unassembled WGS sequence"/>
</dbReference>
<feature type="domain" description="DUF6533" evidence="2">
    <location>
        <begin position="28"/>
        <end position="72"/>
    </location>
</feature>
<feature type="transmembrane region" description="Helical" evidence="1">
    <location>
        <begin position="257"/>
        <end position="277"/>
    </location>
</feature>
<protein>
    <recommendedName>
        <fullName evidence="2">DUF6533 domain-containing protein</fullName>
    </recommendedName>
</protein>
<dbReference type="OrthoDB" id="2745134at2759"/>
<proteinExistence type="predicted"/>
<keyword evidence="1" id="KW-0812">Transmembrane</keyword>
<evidence type="ECO:0000313" key="3">
    <source>
        <dbReference type="EMBL" id="KLO06797.1"/>
    </source>
</evidence>
<keyword evidence="1" id="KW-0472">Membrane</keyword>
<dbReference type="EMBL" id="KQ086180">
    <property type="protein sequence ID" value="KLO06797.1"/>
    <property type="molecule type" value="Genomic_DNA"/>
</dbReference>
<keyword evidence="1" id="KW-1133">Transmembrane helix</keyword>
<organism evidence="3 4">
    <name type="scientific">Schizopora paradoxa</name>
    <dbReference type="NCBI Taxonomy" id="27342"/>
    <lineage>
        <taxon>Eukaryota</taxon>
        <taxon>Fungi</taxon>
        <taxon>Dikarya</taxon>
        <taxon>Basidiomycota</taxon>
        <taxon>Agaricomycotina</taxon>
        <taxon>Agaricomycetes</taxon>
        <taxon>Hymenochaetales</taxon>
        <taxon>Schizoporaceae</taxon>
        <taxon>Schizopora</taxon>
    </lineage>
</organism>
<keyword evidence="4" id="KW-1185">Reference proteome</keyword>
<sequence>MSFSAPALALGPPELYEVAARQRMMLKYGMVSVYTLFIYDAFTTIDDEIEYIWKQRFSAVTFLYILNRHYALFAFTFIFASGSSSYYLIYNFDTPWHSGNPPGLHSVADGLPFMSALILFEPLAVGVPFTILPDIVIGLRVYALYRRNLLLGWIFKIFLVAELGVGLWIYLTPSVHPAILPGPESLTNSIALHFCEGLPSDSLSNLQVASFQFMQTSFDTVALTLILWKTTKESLGQKGLGSSSLGGLRSLIMKHGVIYYIIVFTSNFAWAMMILFAEENLKYGLSQVAFVLAPLSANRLTISLRKYNSWQNTIPEDANAGVFRAQGRTLKRRSSWVGTSTFEMSEVDTWSETTQEYVELILRNDNTANDNYGTFKFFAFSICD</sequence>
<name>A0A0H2R624_9AGAM</name>
<accession>A0A0H2R624</accession>
<dbReference type="AlphaFoldDB" id="A0A0H2R624"/>
<feature type="transmembrane region" description="Helical" evidence="1">
    <location>
        <begin position="70"/>
        <end position="90"/>
    </location>
</feature>
<evidence type="ECO:0000256" key="1">
    <source>
        <dbReference type="SAM" id="Phobius"/>
    </source>
</evidence>
<feature type="transmembrane region" description="Helical" evidence="1">
    <location>
        <begin position="110"/>
        <end position="137"/>
    </location>
</feature>
<dbReference type="STRING" id="27342.A0A0H2R624"/>